<evidence type="ECO:0000256" key="2">
    <source>
        <dbReference type="ARBA" id="ARBA00022679"/>
    </source>
</evidence>
<reference evidence="5 6" key="1">
    <citation type="submission" date="2015-04" db="EMBL/GenBank/DDBJ databases">
        <title>Genome sequence of aromatic hydrocarbons-degrading Sphingobium chungbukense DJ77.</title>
        <authorList>
            <person name="Kim Y.-C."/>
            <person name="Chae J.-C."/>
        </authorList>
    </citation>
    <scope>NUCLEOTIDE SEQUENCE [LARGE SCALE GENOMIC DNA]</scope>
    <source>
        <strain evidence="5 6">DJ77</strain>
    </source>
</reference>
<accession>A0A0M3AMF9</accession>
<dbReference type="PANTHER" id="PTHR12526:SF510">
    <property type="entry name" value="D-INOSITOL 3-PHOSPHATE GLYCOSYLTRANSFERASE"/>
    <property type="match status" value="1"/>
</dbReference>
<evidence type="ECO:0000259" key="4">
    <source>
        <dbReference type="Pfam" id="PF13579"/>
    </source>
</evidence>
<comment type="caution">
    <text evidence="5">The sequence shown here is derived from an EMBL/GenBank/DDBJ whole genome shotgun (WGS) entry which is preliminary data.</text>
</comment>
<dbReference type="InterPro" id="IPR001296">
    <property type="entry name" value="Glyco_trans_1"/>
</dbReference>
<evidence type="ECO:0000256" key="1">
    <source>
        <dbReference type="ARBA" id="ARBA00022676"/>
    </source>
</evidence>
<feature type="domain" description="Glycosyltransferase subfamily 4-like N-terminal" evidence="4">
    <location>
        <begin position="24"/>
        <end position="181"/>
    </location>
</feature>
<dbReference type="EMBL" id="LBIC01000007">
    <property type="protein sequence ID" value="KKW91327.1"/>
    <property type="molecule type" value="Genomic_DNA"/>
</dbReference>
<feature type="domain" description="Glycosyl transferase family 1" evidence="3">
    <location>
        <begin position="195"/>
        <end position="359"/>
    </location>
</feature>
<name>A0A0M3AMF9_9SPHN</name>
<dbReference type="PANTHER" id="PTHR12526">
    <property type="entry name" value="GLYCOSYLTRANSFERASE"/>
    <property type="match status" value="1"/>
</dbReference>
<dbReference type="Proteomes" id="UP000033874">
    <property type="component" value="Unassembled WGS sequence"/>
</dbReference>
<protein>
    <submittedName>
        <fullName evidence="5">Glycosyl transferase family 1</fullName>
    </submittedName>
</protein>
<evidence type="ECO:0000259" key="3">
    <source>
        <dbReference type="Pfam" id="PF00534"/>
    </source>
</evidence>
<dbReference type="RefSeq" id="WP_046764842.1">
    <property type="nucleotide sequence ID" value="NZ_LBIC01000007.1"/>
</dbReference>
<proteinExistence type="predicted"/>
<gene>
    <name evidence="5" type="ORF">YP76_17365</name>
</gene>
<dbReference type="Pfam" id="PF13579">
    <property type="entry name" value="Glyco_trans_4_4"/>
    <property type="match status" value="1"/>
</dbReference>
<dbReference type="STRING" id="56193.YP76_17365"/>
<dbReference type="GO" id="GO:0016757">
    <property type="term" value="F:glycosyltransferase activity"/>
    <property type="evidence" value="ECO:0007669"/>
    <property type="project" value="UniProtKB-KW"/>
</dbReference>
<organism evidence="5 6">
    <name type="scientific">Sphingobium chungbukense</name>
    <dbReference type="NCBI Taxonomy" id="56193"/>
    <lineage>
        <taxon>Bacteria</taxon>
        <taxon>Pseudomonadati</taxon>
        <taxon>Pseudomonadota</taxon>
        <taxon>Alphaproteobacteria</taxon>
        <taxon>Sphingomonadales</taxon>
        <taxon>Sphingomonadaceae</taxon>
        <taxon>Sphingobium</taxon>
    </lineage>
</organism>
<dbReference type="PATRIC" id="fig|56193.3.peg.3635"/>
<dbReference type="SUPFAM" id="SSF53756">
    <property type="entry name" value="UDP-Glycosyltransferase/glycogen phosphorylase"/>
    <property type="match status" value="1"/>
</dbReference>
<dbReference type="CDD" id="cd03811">
    <property type="entry name" value="GT4_GT28_WabH-like"/>
    <property type="match status" value="1"/>
</dbReference>
<keyword evidence="2 5" id="KW-0808">Transferase</keyword>
<dbReference type="Pfam" id="PF00534">
    <property type="entry name" value="Glycos_transf_1"/>
    <property type="match status" value="1"/>
</dbReference>
<keyword evidence="1" id="KW-0328">Glycosyltransferase</keyword>
<sequence>MFHAPHRVTQYHSVAIYLYEPSDGGLDRVAILLANHLWKSGLDVELWMTRTDGPAADMIDPGLTVRCLPAPPFNRRLSMIAQFPALAAMVRRRRPDILYSAGNQSNMLCALAAMGTATRAVGRISNPIVRPNQRGLSAWIRRTRFRAIARASAMTIVMGEADRLTLARAGPLAGRRVTLLPRPTVTPLLERLRQDREPRQKGAPWRLLMVGRLTEQKDQATALHALARLKHVDWRLDIVGQGPLRRDLAALCEQLDIAGRVEFHGFIGDPARLGTLMAGADLLLQPSRWEGLVATLIEALGCGTGVVATDSTPNIHSVLAAAGQHAPVPVGDAAAFADAILWALAHPVSPARLGEAVREHGAERALDAYLRAFARLVPPNGPQWNGITQNGLTR</sequence>
<evidence type="ECO:0000313" key="5">
    <source>
        <dbReference type="EMBL" id="KKW91327.1"/>
    </source>
</evidence>
<evidence type="ECO:0000313" key="6">
    <source>
        <dbReference type="Proteomes" id="UP000033874"/>
    </source>
</evidence>
<dbReference type="Gene3D" id="3.40.50.2000">
    <property type="entry name" value="Glycogen Phosphorylase B"/>
    <property type="match status" value="2"/>
</dbReference>
<dbReference type="InterPro" id="IPR028098">
    <property type="entry name" value="Glyco_trans_4-like_N"/>
</dbReference>
<dbReference type="AlphaFoldDB" id="A0A0M3AMF9"/>
<keyword evidence="6" id="KW-1185">Reference proteome</keyword>